<keyword evidence="2" id="KW-1185">Reference proteome</keyword>
<proteinExistence type="predicted"/>
<organism evidence="1 2">
    <name type="scientific">Prunus yedoensis var. nudiflora</name>
    <dbReference type="NCBI Taxonomy" id="2094558"/>
    <lineage>
        <taxon>Eukaryota</taxon>
        <taxon>Viridiplantae</taxon>
        <taxon>Streptophyta</taxon>
        <taxon>Embryophyta</taxon>
        <taxon>Tracheophyta</taxon>
        <taxon>Spermatophyta</taxon>
        <taxon>Magnoliopsida</taxon>
        <taxon>eudicotyledons</taxon>
        <taxon>Gunneridae</taxon>
        <taxon>Pentapetalae</taxon>
        <taxon>rosids</taxon>
        <taxon>fabids</taxon>
        <taxon>Rosales</taxon>
        <taxon>Rosaceae</taxon>
        <taxon>Amygdaloideae</taxon>
        <taxon>Amygdaleae</taxon>
        <taxon>Prunus</taxon>
    </lineage>
</organism>
<dbReference type="OrthoDB" id="1252040at2759"/>
<gene>
    <name evidence="1" type="ORF">Pyn_37322</name>
</gene>
<evidence type="ECO:0000313" key="2">
    <source>
        <dbReference type="Proteomes" id="UP000250321"/>
    </source>
</evidence>
<evidence type="ECO:0000313" key="1">
    <source>
        <dbReference type="EMBL" id="PQQ17727.1"/>
    </source>
</evidence>
<reference evidence="1 2" key="1">
    <citation type="submission" date="2018-02" db="EMBL/GenBank/DDBJ databases">
        <title>Draft genome of wild Prunus yedoensis var. nudiflora.</title>
        <authorList>
            <person name="Baek S."/>
            <person name="Kim J.-H."/>
            <person name="Choi K."/>
            <person name="Kim G.-B."/>
            <person name="Cho A."/>
            <person name="Jang H."/>
            <person name="Shin C.-H."/>
            <person name="Yu H.-J."/>
            <person name="Mun J.-H."/>
        </authorList>
    </citation>
    <scope>NUCLEOTIDE SEQUENCE [LARGE SCALE GENOMIC DNA]</scope>
    <source>
        <strain evidence="2">cv. Jeju island</strain>
        <tissue evidence="1">Leaf</tissue>
    </source>
</reference>
<dbReference type="AlphaFoldDB" id="A0A314ZHU8"/>
<dbReference type="Proteomes" id="UP000250321">
    <property type="component" value="Unassembled WGS sequence"/>
</dbReference>
<dbReference type="EMBL" id="PJQY01000139">
    <property type="protein sequence ID" value="PQQ17727.1"/>
    <property type="molecule type" value="Genomic_DNA"/>
</dbReference>
<comment type="caution">
    <text evidence="1">The sequence shown here is derived from an EMBL/GenBank/DDBJ whole genome shotgun (WGS) entry which is preliminary data.</text>
</comment>
<protein>
    <submittedName>
        <fullName evidence="1">Uncharacterized protein</fullName>
    </submittedName>
</protein>
<name>A0A314ZHU8_PRUYE</name>
<accession>A0A314ZHU8</accession>
<sequence>MGVDNTSRDIKGKSLFCTYCEGKRSVAHNVQGTPSKGGDSFNGIPQFTAHECHQIKAMLCDGKFQFCEKVTGTSISKCHAAG</sequence>